<gene>
    <name evidence="2" type="ORF">TCMB3V08_LOCUS2681</name>
</gene>
<sequence length="314" mass="35284">MEINIPSQTCETEAEQDSPDNNIKKEIKIESESEPGVPTSNQLQMFLPASSVEKTVIGVPTSLAQTPSCATNNLLQPQGPKGASLLQNPCQSSRIAEELTTLFPIPSFINPQELSTTPAHKIGSRAPLSGGKLRTKLEPNIAHRPKELEIRLQKARSKIEYQKRLHQLNLKHQTEMFRLEVKKQLKTNALRLQILRERCLVKMAFDSQVKQYQLAVQQESYKLKRHLIRLERKQAECKPPDFVNVPIKSEAQEVCEPSTCCSVVPIKQTQELESESVQVNCPIKSEFADNECLKVTSTFPSSCFPIISEEAVVQ</sequence>
<evidence type="ECO:0000313" key="2">
    <source>
        <dbReference type="EMBL" id="CAD7569965.1"/>
    </source>
</evidence>
<dbReference type="EMBL" id="OE179861">
    <property type="protein sequence ID" value="CAD7569965.1"/>
    <property type="molecule type" value="Genomic_DNA"/>
</dbReference>
<feature type="compositionally biased region" description="Polar residues" evidence="1">
    <location>
        <begin position="1"/>
        <end position="11"/>
    </location>
</feature>
<accession>A0A7R9IZT7</accession>
<name>A0A7R9IZT7_TIMCA</name>
<feature type="region of interest" description="Disordered" evidence="1">
    <location>
        <begin position="1"/>
        <end position="22"/>
    </location>
</feature>
<reference evidence="2" key="1">
    <citation type="submission" date="2020-11" db="EMBL/GenBank/DDBJ databases">
        <authorList>
            <person name="Tran Van P."/>
        </authorList>
    </citation>
    <scope>NUCLEOTIDE SEQUENCE</scope>
</reference>
<protein>
    <submittedName>
        <fullName evidence="2">(California timema) hypothetical protein</fullName>
    </submittedName>
</protein>
<organism evidence="2">
    <name type="scientific">Timema californicum</name>
    <name type="common">California timema</name>
    <name type="synonym">Walking stick</name>
    <dbReference type="NCBI Taxonomy" id="61474"/>
    <lineage>
        <taxon>Eukaryota</taxon>
        <taxon>Metazoa</taxon>
        <taxon>Ecdysozoa</taxon>
        <taxon>Arthropoda</taxon>
        <taxon>Hexapoda</taxon>
        <taxon>Insecta</taxon>
        <taxon>Pterygota</taxon>
        <taxon>Neoptera</taxon>
        <taxon>Polyneoptera</taxon>
        <taxon>Phasmatodea</taxon>
        <taxon>Timematodea</taxon>
        <taxon>Timematoidea</taxon>
        <taxon>Timematidae</taxon>
        <taxon>Timema</taxon>
    </lineage>
</organism>
<dbReference type="AlphaFoldDB" id="A0A7R9IZT7"/>
<evidence type="ECO:0000256" key="1">
    <source>
        <dbReference type="SAM" id="MobiDB-lite"/>
    </source>
</evidence>
<proteinExistence type="predicted"/>